<feature type="domain" description="Transient receptor ion channel" evidence="6">
    <location>
        <begin position="93"/>
        <end position="154"/>
    </location>
</feature>
<dbReference type="STRING" id="121845.A0A3Q0JIL6"/>
<evidence type="ECO:0000313" key="8">
    <source>
        <dbReference type="RefSeq" id="XP_026688237.1"/>
    </source>
</evidence>
<name>A0A3Q0JIL6_DIACI</name>
<dbReference type="PaxDb" id="121845-A0A3Q0JIL6"/>
<dbReference type="InterPro" id="IPR013555">
    <property type="entry name" value="TRP_dom"/>
</dbReference>
<evidence type="ECO:0000256" key="3">
    <source>
        <dbReference type="ARBA" id="ARBA00023065"/>
    </source>
</evidence>
<evidence type="ECO:0000256" key="2">
    <source>
        <dbReference type="ARBA" id="ARBA00022737"/>
    </source>
</evidence>
<proteinExistence type="predicted"/>
<dbReference type="GO" id="GO:0034703">
    <property type="term" value="C:cation channel complex"/>
    <property type="evidence" value="ECO:0007669"/>
    <property type="project" value="TreeGrafter"/>
</dbReference>
<evidence type="ECO:0000313" key="7">
    <source>
        <dbReference type="Proteomes" id="UP000079169"/>
    </source>
</evidence>
<dbReference type="SMART" id="SM01420">
    <property type="entry name" value="TRP_2"/>
    <property type="match status" value="1"/>
</dbReference>
<evidence type="ECO:0000256" key="5">
    <source>
        <dbReference type="SAM" id="SignalP"/>
    </source>
</evidence>
<dbReference type="GO" id="GO:0051480">
    <property type="term" value="P:regulation of cytosolic calcium ion concentration"/>
    <property type="evidence" value="ECO:0007669"/>
    <property type="project" value="TreeGrafter"/>
</dbReference>
<dbReference type="RefSeq" id="XP_026688237.1">
    <property type="nucleotide sequence ID" value="XM_026832436.1"/>
</dbReference>
<keyword evidence="2" id="KW-0677">Repeat</keyword>
<gene>
    <name evidence="8" type="primary">LOC103522044</name>
</gene>
<dbReference type="PANTHER" id="PTHR10117:SF54">
    <property type="entry name" value="TRANSIENT RECEPTOR POTENTIAL-GAMMA PROTEIN"/>
    <property type="match status" value="1"/>
</dbReference>
<dbReference type="AlphaFoldDB" id="A0A3Q0JIL6"/>
<keyword evidence="5" id="KW-0732">Signal</keyword>
<dbReference type="KEGG" id="dci:103522044"/>
<dbReference type="InterPro" id="IPR002153">
    <property type="entry name" value="TRPC_channel"/>
</dbReference>
<protein>
    <submittedName>
        <fullName evidence="8">Uncharacterized protein LOC103522044</fullName>
    </submittedName>
</protein>
<feature type="signal peptide" evidence="5">
    <location>
        <begin position="1"/>
        <end position="18"/>
    </location>
</feature>
<accession>A0A3Q0JIL6</accession>
<keyword evidence="3" id="KW-0406">Ion transport</keyword>
<dbReference type="GO" id="GO:0015279">
    <property type="term" value="F:store-operated calcium channel activity"/>
    <property type="evidence" value="ECO:0007669"/>
    <property type="project" value="TreeGrafter"/>
</dbReference>
<keyword evidence="1" id="KW-0813">Transport</keyword>
<dbReference type="PANTHER" id="PTHR10117">
    <property type="entry name" value="TRANSIENT RECEPTOR POTENTIAL CHANNEL"/>
    <property type="match status" value="1"/>
</dbReference>
<evidence type="ECO:0000256" key="1">
    <source>
        <dbReference type="ARBA" id="ARBA00022448"/>
    </source>
</evidence>
<dbReference type="GO" id="GO:0070679">
    <property type="term" value="F:inositol 1,4,5 trisphosphate binding"/>
    <property type="evidence" value="ECO:0007669"/>
    <property type="project" value="TreeGrafter"/>
</dbReference>
<reference evidence="8" key="1">
    <citation type="submission" date="2025-08" db="UniProtKB">
        <authorList>
            <consortium name="RefSeq"/>
        </authorList>
    </citation>
    <scope>IDENTIFICATION</scope>
</reference>
<evidence type="ECO:0000256" key="4">
    <source>
        <dbReference type="ARBA" id="ARBA00023303"/>
    </source>
</evidence>
<dbReference type="GO" id="GO:0005886">
    <property type="term" value="C:plasma membrane"/>
    <property type="evidence" value="ECO:0007669"/>
    <property type="project" value="TreeGrafter"/>
</dbReference>
<organism evidence="7 8">
    <name type="scientific">Diaphorina citri</name>
    <name type="common">Asian citrus psyllid</name>
    <dbReference type="NCBI Taxonomy" id="121845"/>
    <lineage>
        <taxon>Eukaryota</taxon>
        <taxon>Metazoa</taxon>
        <taxon>Ecdysozoa</taxon>
        <taxon>Arthropoda</taxon>
        <taxon>Hexapoda</taxon>
        <taxon>Insecta</taxon>
        <taxon>Pterygota</taxon>
        <taxon>Neoptera</taxon>
        <taxon>Paraneoptera</taxon>
        <taxon>Hemiptera</taxon>
        <taxon>Sternorrhyncha</taxon>
        <taxon>Psylloidea</taxon>
        <taxon>Psyllidae</taxon>
        <taxon>Diaphorininae</taxon>
        <taxon>Diaphorina</taxon>
    </lineage>
</organism>
<dbReference type="Proteomes" id="UP000079169">
    <property type="component" value="Unplaced"/>
</dbReference>
<keyword evidence="7" id="KW-1185">Reference proteome</keyword>
<dbReference type="GeneID" id="103522044"/>
<feature type="chain" id="PRO_5018185399" evidence="5">
    <location>
        <begin position="19"/>
        <end position="219"/>
    </location>
</feature>
<sequence>MVIVMLNMLSLILLRSHTSDIEWIFGRSQVYLPYMSDVATPPPFNIFAICLNVYRDFMKRRNCPEYWQEEEKLELEWTVFAICLNVYRDFMKSLHFPNLRRSVFVRFLSSSIINIYRASCNPVYIFQTSDDPFLSAFCLSQDLEICSKFYHVFRSSYEELLHRTKQFTVDLIDCCRDASEVEIVLKRRKGTTLMKSRFKYPLLMVAMDYRQRFGPNLFR</sequence>
<evidence type="ECO:0000259" key="6">
    <source>
        <dbReference type="SMART" id="SM01420"/>
    </source>
</evidence>
<keyword evidence="4" id="KW-0407">Ion channel</keyword>
<dbReference type="Pfam" id="PF08344">
    <property type="entry name" value="TRP_2"/>
    <property type="match status" value="1"/>
</dbReference>